<keyword evidence="3 10" id="KW-0716">Sensory transduction</keyword>
<feature type="transmembrane region" description="Helical" evidence="10">
    <location>
        <begin position="133"/>
        <end position="154"/>
    </location>
</feature>
<name>A0AA38M4E1_9CUCU</name>
<sequence>MSPDAYTKDVFIVNRWILRCAGLWKPSSPSKFIQIPYKIYAIIVFLFVNLYFTSTEFFSLFYTYKNLDDFIKNVNFFLTHFMGAVKVTFWFFQGHVLRQLMETLESPEFQYKGCEGYRPGEIWAKYRKTGFKYTLGFLMLAHMTLSSSYVPPLVTAAFHPPVYGNETSAFYYRLPYFSWMPFSHLTPGMYLLALGYQAGPMFSYAYSIVGMDSLFMNIMNFIAAHLTILQGAFMTSRKRVEEGVGKSRNLHEVSREMNNEMKKNCRHLQTILRVCEDLENVHRYLTLGQATATLFILCTCLYLISTTPASSKQFYAEMVYMVAMGFQLYLYCWFGNEVTLKASEIPLYIWSAEWFECDRAFKGNMIFTMTRMQKPIYMTVGKFAPLTLQTFVYIIRTSYSIFAVIKNTSLGD</sequence>
<evidence type="ECO:0000256" key="6">
    <source>
        <dbReference type="ARBA" id="ARBA00022989"/>
    </source>
</evidence>
<gene>
    <name evidence="11" type="ORF">Zmor_025793</name>
</gene>
<evidence type="ECO:0000256" key="3">
    <source>
        <dbReference type="ARBA" id="ARBA00022606"/>
    </source>
</evidence>
<proteinExistence type="inferred from homology"/>
<dbReference type="InterPro" id="IPR004117">
    <property type="entry name" value="7tm6_olfct_rcpt"/>
</dbReference>
<keyword evidence="5 10" id="KW-0552">Olfaction</keyword>
<feature type="transmembrane region" description="Helical" evidence="10">
    <location>
        <begin position="74"/>
        <end position="92"/>
    </location>
</feature>
<keyword evidence="12" id="KW-1185">Reference proteome</keyword>
<protein>
    <recommendedName>
        <fullName evidence="10">Odorant receptor</fullName>
    </recommendedName>
</protein>
<keyword evidence="2" id="KW-1003">Cell membrane</keyword>
<dbReference type="Pfam" id="PF02949">
    <property type="entry name" value="7tm_6"/>
    <property type="match status" value="1"/>
</dbReference>
<keyword evidence="4 10" id="KW-0812">Transmembrane</keyword>
<keyword evidence="6 10" id="KW-1133">Transmembrane helix</keyword>
<comment type="caution">
    <text evidence="11">The sequence shown here is derived from an EMBL/GenBank/DDBJ whole genome shotgun (WGS) entry which is preliminary data.</text>
</comment>
<feature type="transmembrane region" description="Helical" evidence="10">
    <location>
        <begin position="174"/>
        <end position="193"/>
    </location>
</feature>
<feature type="transmembrane region" description="Helical" evidence="10">
    <location>
        <begin position="39"/>
        <end position="62"/>
    </location>
</feature>
<dbReference type="GO" id="GO:0005886">
    <property type="term" value="C:plasma membrane"/>
    <property type="evidence" value="ECO:0007669"/>
    <property type="project" value="UniProtKB-SubCell"/>
</dbReference>
<keyword evidence="9 10" id="KW-0807">Transducer</keyword>
<reference evidence="11" key="1">
    <citation type="journal article" date="2023" name="G3 (Bethesda)">
        <title>Whole genome assemblies of Zophobas morio and Tenebrio molitor.</title>
        <authorList>
            <person name="Kaur S."/>
            <person name="Stinson S.A."/>
            <person name="diCenzo G.C."/>
        </authorList>
    </citation>
    <scope>NUCLEOTIDE SEQUENCE</scope>
    <source>
        <strain evidence="11">QUZm001</strain>
    </source>
</reference>
<evidence type="ECO:0000313" key="11">
    <source>
        <dbReference type="EMBL" id="KAJ3643056.1"/>
    </source>
</evidence>
<evidence type="ECO:0000256" key="10">
    <source>
        <dbReference type="RuleBase" id="RU351113"/>
    </source>
</evidence>
<evidence type="ECO:0000256" key="2">
    <source>
        <dbReference type="ARBA" id="ARBA00022475"/>
    </source>
</evidence>
<feature type="transmembrane region" description="Helical" evidence="10">
    <location>
        <begin position="287"/>
        <end position="306"/>
    </location>
</feature>
<dbReference type="PANTHER" id="PTHR21137:SF35">
    <property type="entry name" value="ODORANT RECEPTOR 19A-RELATED"/>
    <property type="match status" value="1"/>
</dbReference>
<evidence type="ECO:0000256" key="7">
    <source>
        <dbReference type="ARBA" id="ARBA00023136"/>
    </source>
</evidence>
<comment type="similarity">
    <text evidence="10">Belongs to the insect chemoreceptor superfamily. Heteromeric odorant receptor channel (TC 1.A.69) family.</text>
</comment>
<dbReference type="GO" id="GO:0004984">
    <property type="term" value="F:olfactory receptor activity"/>
    <property type="evidence" value="ECO:0007669"/>
    <property type="project" value="InterPro"/>
</dbReference>
<evidence type="ECO:0000256" key="4">
    <source>
        <dbReference type="ARBA" id="ARBA00022692"/>
    </source>
</evidence>
<dbReference type="EMBL" id="JALNTZ010000008">
    <property type="protein sequence ID" value="KAJ3643056.1"/>
    <property type="molecule type" value="Genomic_DNA"/>
</dbReference>
<evidence type="ECO:0000256" key="9">
    <source>
        <dbReference type="ARBA" id="ARBA00023224"/>
    </source>
</evidence>
<keyword evidence="7 10" id="KW-0472">Membrane</keyword>
<feature type="transmembrane region" description="Helical" evidence="10">
    <location>
        <begin position="214"/>
        <end position="233"/>
    </location>
</feature>
<evidence type="ECO:0000256" key="5">
    <source>
        <dbReference type="ARBA" id="ARBA00022725"/>
    </source>
</evidence>
<comment type="subcellular location">
    <subcellularLocation>
        <location evidence="1 10">Cell membrane</location>
        <topology evidence="1 10">Multi-pass membrane protein</topology>
    </subcellularLocation>
</comment>
<evidence type="ECO:0000313" key="12">
    <source>
        <dbReference type="Proteomes" id="UP001168821"/>
    </source>
</evidence>
<evidence type="ECO:0000256" key="1">
    <source>
        <dbReference type="ARBA" id="ARBA00004651"/>
    </source>
</evidence>
<feature type="transmembrane region" description="Helical" evidence="10">
    <location>
        <begin position="318"/>
        <end position="336"/>
    </location>
</feature>
<evidence type="ECO:0000256" key="8">
    <source>
        <dbReference type="ARBA" id="ARBA00023170"/>
    </source>
</evidence>
<dbReference type="Proteomes" id="UP001168821">
    <property type="component" value="Unassembled WGS sequence"/>
</dbReference>
<dbReference type="AlphaFoldDB" id="A0AA38M4E1"/>
<accession>A0AA38M4E1</accession>
<dbReference type="PANTHER" id="PTHR21137">
    <property type="entry name" value="ODORANT RECEPTOR"/>
    <property type="match status" value="1"/>
</dbReference>
<organism evidence="11 12">
    <name type="scientific">Zophobas morio</name>
    <dbReference type="NCBI Taxonomy" id="2755281"/>
    <lineage>
        <taxon>Eukaryota</taxon>
        <taxon>Metazoa</taxon>
        <taxon>Ecdysozoa</taxon>
        <taxon>Arthropoda</taxon>
        <taxon>Hexapoda</taxon>
        <taxon>Insecta</taxon>
        <taxon>Pterygota</taxon>
        <taxon>Neoptera</taxon>
        <taxon>Endopterygota</taxon>
        <taxon>Coleoptera</taxon>
        <taxon>Polyphaga</taxon>
        <taxon>Cucujiformia</taxon>
        <taxon>Tenebrionidae</taxon>
        <taxon>Zophobas</taxon>
    </lineage>
</organism>
<dbReference type="GO" id="GO:0005549">
    <property type="term" value="F:odorant binding"/>
    <property type="evidence" value="ECO:0007669"/>
    <property type="project" value="InterPro"/>
</dbReference>
<keyword evidence="8 10" id="KW-0675">Receptor</keyword>
<dbReference type="GO" id="GO:0007165">
    <property type="term" value="P:signal transduction"/>
    <property type="evidence" value="ECO:0007669"/>
    <property type="project" value="UniProtKB-KW"/>
</dbReference>